<name>Q6LRG3_PHOPR</name>
<evidence type="ECO:0000313" key="3">
    <source>
        <dbReference type="Proteomes" id="UP000000593"/>
    </source>
</evidence>
<dbReference type="PANTHER" id="PTHR33678:SF1">
    <property type="entry name" value="BLL1576 PROTEIN"/>
    <property type="match status" value="1"/>
</dbReference>
<dbReference type="EMBL" id="CR378668">
    <property type="protein sequence ID" value="CAG20113.1"/>
    <property type="molecule type" value="Genomic_DNA"/>
</dbReference>
<dbReference type="HOGENOM" id="CLU_023034_5_2_6"/>
<reference evidence="3" key="1">
    <citation type="journal article" date="2005" name="Science">
        <title>Life at depth: Photobacterium profundum genome sequence and expression analysis.</title>
        <authorList>
            <person name="Vezzi A."/>
            <person name="Campanaro S."/>
            <person name="D'Angelo M."/>
            <person name="Simonato F."/>
            <person name="Vitulo N."/>
            <person name="Lauro F.M."/>
            <person name="Cestaro A."/>
            <person name="Malacrida G."/>
            <person name="Simionati B."/>
            <person name="Cannata N."/>
            <person name="Romualdi C."/>
            <person name="Bartlett D.H."/>
            <person name="Valle G."/>
        </authorList>
    </citation>
    <scope>NUCLEOTIDE SEQUENCE [LARGE SCALE GENOMIC DNA]</scope>
    <source>
        <strain evidence="3">ATCC BAA-1253 / SS9</strain>
    </source>
</reference>
<dbReference type="InterPro" id="IPR052344">
    <property type="entry name" value="Transposase-related"/>
</dbReference>
<dbReference type="STRING" id="298386.PBPRA1706"/>
<dbReference type="Proteomes" id="UP000000593">
    <property type="component" value="Chromosome 1"/>
</dbReference>
<evidence type="ECO:0000259" key="1">
    <source>
        <dbReference type="Pfam" id="PF03050"/>
    </source>
</evidence>
<dbReference type="eggNOG" id="COG4974">
    <property type="taxonomic scope" value="Bacteria"/>
</dbReference>
<dbReference type="KEGG" id="ppr:PBPRA1706"/>
<dbReference type="AlphaFoldDB" id="Q6LRG3"/>
<evidence type="ECO:0000313" key="2">
    <source>
        <dbReference type="EMBL" id="CAG20113.1"/>
    </source>
</evidence>
<dbReference type="InterPro" id="IPR004291">
    <property type="entry name" value="Transposase_IS66_central"/>
</dbReference>
<gene>
    <name evidence="2" type="primary">PP3985</name>
    <name evidence="2" type="ordered locus">PBPRA1706</name>
</gene>
<sequence length="151" mass="17170">MKKLQGKKKTGKVDIVLNLIGKLYGIEKRIKGKSVEEKLAIRQSQAKPIVTTLYNWLIEHKEKIPPKSKLGEAISYSLNQFEKFQRYLEDGRLSIDNNRAEWAVKPFVIGRKAWLFSYTNTGANASAILYSLVETAKANNLLVHDYIATCL</sequence>
<proteinExistence type="predicted"/>
<dbReference type="PANTHER" id="PTHR33678">
    <property type="entry name" value="BLL1576 PROTEIN"/>
    <property type="match status" value="1"/>
</dbReference>
<protein>
    <submittedName>
        <fullName evidence="2">Transposase and inactivated derivatives</fullName>
    </submittedName>
</protein>
<accession>Q6LRG3</accession>
<dbReference type="Pfam" id="PF03050">
    <property type="entry name" value="DDE_Tnp_IS66"/>
    <property type="match status" value="1"/>
</dbReference>
<feature type="domain" description="Transposase IS66 central" evidence="1">
    <location>
        <begin position="4"/>
        <end position="124"/>
    </location>
</feature>
<organism evidence="2 3">
    <name type="scientific">Photobacterium profundum (strain SS9)</name>
    <dbReference type="NCBI Taxonomy" id="298386"/>
    <lineage>
        <taxon>Bacteria</taxon>
        <taxon>Pseudomonadati</taxon>
        <taxon>Pseudomonadota</taxon>
        <taxon>Gammaproteobacteria</taxon>
        <taxon>Vibrionales</taxon>
        <taxon>Vibrionaceae</taxon>
        <taxon>Photobacterium</taxon>
    </lineage>
</organism>
<keyword evidence="3" id="KW-1185">Reference proteome</keyword>